<name>A0A6G0U749_APHGL</name>
<protein>
    <submittedName>
        <fullName evidence="1">Uncharacterized protein</fullName>
    </submittedName>
</protein>
<gene>
    <name evidence="1" type="ORF">AGLY_000315</name>
</gene>
<accession>A0A6G0U749</accession>
<dbReference type="Proteomes" id="UP000475862">
    <property type="component" value="Unassembled WGS sequence"/>
</dbReference>
<organism evidence="1 2">
    <name type="scientific">Aphis glycines</name>
    <name type="common">Soybean aphid</name>
    <dbReference type="NCBI Taxonomy" id="307491"/>
    <lineage>
        <taxon>Eukaryota</taxon>
        <taxon>Metazoa</taxon>
        <taxon>Ecdysozoa</taxon>
        <taxon>Arthropoda</taxon>
        <taxon>Hexapoda</taxon>
        <taxon>Insecta</taxon>
        <taxon>Pterygota</taxon>
        <taxon>Neoptera</taxon>
        <taxon>Paraneoptera</taxon>
        <taxon>Hemiptera</taxon>
        <taxon>Sternorrhyncha</taxon>
        <taxon>Aphidomorpha</taxon>
        <taxon>Aphidoidea</taxon>
        <taxon>Aphididae</taxon>
        <taxon>Aphidini</taxon>
        <taxon>Aphis</taxon>
        <taxon>Aphis</taxon>
    </lineage>
</organism>
<dbReference type="AlphaFoldDB" id="A0A6G0U749"/>
<sequence>MTGGNDRLSFFNDLLLNKTRRKFKTTPSLLHPPITCNKPSNTTTPIIKRRVTRGILCCTLGAMWITIICYRSDKFESNNRYKQNFFYDFSTSNLLANFRDFDIFLRQPFLKRLLIVGAGCQMLSYQEIIQLITTESYFWKTNRLSRLMANAHVPLIQAKNLFYYPIHILPNELHIQIPATHQYNLVMSISKLICHQFIESNCKRFAAANKTLRKSQKLNFFQHTCVKIEGLLTLQPCFYPSQMSLVPSAHLDHMIPMLNFPSLFLDEYTFQEYVISFYNCLNCMSNDGQRYCIKMT</sequence>
<evidence type="ECO:0000313" key="2">
    <source>
        <dbReference type="Proteomes" id="UP000475862"/>
    </source>
</evidence>
<reference evidence="1 2" key="1">
    <citation type="submission" date="2019-08" db="EMBL/GenBank/DDBJ databases">
        <title>The genome of the soybean aphid Biotype 1, its phylome, world population structure and adaptation to the North American continent.</title>
        <authorList>
            <person name="Giordano R."/>
            <person name="Donthu R.K."/>
            <person name="Hernandez A.G."/>
            <person name="Wright C.L."/>
            <person name="Zimin A.V."/>
        </authorList>
    </citation>
    <scope>NUCLEOTIDE SEQUENCE [LARGE SCALE GENOMIC DNA]</scope>
    <source>
        <tissue evidence="1">Whole aphids</tissue>
    </source>
</reference>
<dbReference type="EMBL" id="VYZN01000001">
    <property type="protein sequence ID" value="KAE9544773.1"/>
    <property type="molecule type" value="Genomic_DNA"/>
</dbReference>
<proteinExistence type="predicted"/>
<dbReference type="OrthoDB" id="6586949at2759"/>
<keyword evidence="2" id="KW-1185">Reference proteome</keyword>
<comment type="caution">
    <text evidence="1">The sequence shown here is derived from an EMBL/GenBank/DDBJ whole genome shotgun (WGS) entry which is preliminary data.</text>
</comment>
<evidence type="ECO:0000313" key="1">
    <source>
        <dbReference type="EMBL" id="KAE9544773.1"/>
    </source>
</evidence>